<evidence type="ECO:0000256" key="3">
    <source>
        <dbReference type="ARBA" id="ARBA00022692"/>
    </source>
</evidence>
<keyword evidence="5 6" id="KW-0472">Membrane</keyword>
<dbReference type="GO" id="GO:0005886">
    <property type="term" value="C:plasma membrane"/>
    <property type="evidence" value="ECO:0007669"/>
    <property type="project" value="UniProtKB-SubCell"/>
</dbReference>
<dbReference type="Pfam" id="PF13807">
    <property type="entry name" value="GNVR"/>
    <property type="match status" value="1"/>
</dbReference>
<dbReference type="PANTHER" id="PTHR32309">
    <property type="entry name" value="TYROSINE-PROTEIN KINASE"/>
    <property type="match status" value="1"/>
</dbReference>
<dbReference type="PANTHER" id="PTHR32309:SF13">
    <property type="entry name" value="FERRIC ENTEROBACTIN TRANSPORT PROTEIN FEPE"/>
    <property type="match status" value="1"/>
</dbReference>
<organism evidence="9 10">
    <name type="scientific">Aeromonas veronii</name>
    <dbReference type="NCBI Taxonomy" id="654"/>
    <lineage>
        <taxon>Bacteria</taxon>
        <taxon>Pseudomonadati</taxon>
        <taxon>Pseudomonadota</taxon>
        <taxon>Gammaproteobacteria</taxon>
        <taxon>Aeromonadales</taxon>
        <taxon>Aeromonadaceae</taxon>
        <taxon>Aeromonas</taxon>
    </lineage>
</organism>
<evidence type="ECO:0000259" key="7">
    <source>
        <dbReference type="Pfam" id="PF02706"/>
    </source>
</evidence>
<gene>
    <name evidence="9" type="ORF">WM43_05860</name>
</gene>
<dbReference type="AlphaFoldDB" id="A0AAC9FKY9"/>
<feature type="domain" description="Polysaccharide chain length determinant N-terminal" evidence="7">
    <location>
        <begin position="20"/>
        <end position="123"/>
    </location>
</feature>
<evidence type="ECO:0000256" key="6">
    <source>
        <dbReference type="SAM" id="Phobius"/>
    </source>
</evidence>
<keyword evidence="2" id="KW-1003">Cell membrane</keyword>
<evidence type="ECO:0000313" key="9">
    <source>
        <dbReference type="EMBL" id="ANB52224.1"/>
    </source>
</evidence>
<reference evidence="9 10" key="1">
    <citation type="journal article" date="2016" name="J. Clin. Microbiol.">
        <title>Detection and Whole-Genome Sequencing of Carbapenemase-Producing Aeromonas hydrophila Isolates from Routine Perirectal Surveillance Culture.</title>
        <authorList>
            <person name="Hughes H.Y."/>
            <person name="Conlan S.P."/>
            <person name="Lau A.F."/>
            <person name="Dekker J.P."/>
            <person name="Michelin A.V."/>
            <person name="Youn J.H."/>
            <person name="Henderson D.K."/>
            <person name="Frank K.M."/>
            <person name="Segre J.A."/>
            <person name="Palmore T.N."/>
        </authorList>
    </citation>
    <scope>NUCLEOTIDE SEQUENCE [LARGE SCALE GENOMIC DNA]</scope>
    <source>
        <strain evidence="9 10">AVNIH1</strain>
    </source>
</reference>
<evidence type="ECO:0000256" key="2">
    <source>
        <dbReference type="ARBA" id="ARBA00022475"/>
    </source>
</evidence>
<protein>
    <submittedName>
        <fullName evidence="9">Lipopolysaccharide biosynthesis protein</fullName>
    </submittedName>
</protein>
<keyword evidence="4 6" id="KW-1133">Transmembrane helix</keyword>
<dbReference type="InterPro" id="IPR003856">
    <property type="entry name" value="LPS_length_determ_N"/>
</dbReference>
<evidence type="ECO:0000313" key="10">
    <source>
        <dbReference type="Proteomes" id="UP000076809"/>
    </source>
</evidence>
<dbReference type="Pfam" id="PF02706">
    <property type="entry name" value="Wzz"/>
    <property type="match status" value="1"/>
</dbReference>
<comment type="subcellular location">
    <subcellularLocation>
        <location evidence="1">Cell membrane</location>
        <topology evidence="1">Multi-pass membrane protein</topology>
    </subcellularLocation>
</comment>
<accession>A0AAC9FKY9</accession>
<evidence type="ECO:0000259" key="8">
    <source>
        <dbReference type="Pfam" id="PF13807"/>
    </source>
</evidence>
<evidence type="ECO:0000256" key="4">
    <source>
        <dbReference type="ARBA" id="ARBA00022989"/>
    </source>
</evidence>
<evidence type="ECO:0000256" key="1">
    <source>
        <dbReference type="ARBA" id="ARBA00004651"/>
    </source>
</evidence>
<keyword evidence="3 6" id="KW-0812">Transmembrane</keyword>
<dbReference type="Proteomes" id="UP000076809">
    <property type="component" value="Chromosome"/>
</dbReference>
<dbReference type="InterPro" id="IPR032807">
    <property type="entry name" value="GNVR"/>
</dbReference>
<proteinExistence type="predicted"/>
<dbReference type="InterPro" id="IPR050445">
    <property type="entry name" value="Bact_polysacc_biosynth/exp"/>
</dbReference>
<dbReference type="GO" id="GO:0004713">
    <property type="term" value="F:protein tyrosine kinase activity"/>
    <property type="evidence" value="ECO:0007669"/>
    <property type="project" value="TreeGrafter"/>
</dbReference>
<dbReference type="EMBL" id="CP014774">
    <property type="protein sequence ID" value="ANB52224.1"/>
    <property type="molecule type" value="Genomic_DNA"/>
</dbReference>
<sequence length="322" mass="35110">MAQLKEYLPLTLAVNGGKEDEIDLRELFAALWRGKWWIVASTLVCAGIAVIFALSLPNIYRSEALLAPSTEPQGGGGLAAMAAQFGGLASLAGVNLSGGGGQDKTAIAVEIGKSRQFLSHFIRRHQLEVPLMAVATADKATGELVIDEDVYDVASKKWLREVAPGKSVEPTDWELVKAFRDVASISQDAKSGLVTVVVEYYSPESAKQWVDWLVADLNETMKLRDQTDATRNIAYLKAQLQKTPVADMQKVFYELIEDQTKTLMLTEVNQEYVFKTLDPAVVAEEKAKPKRALIAVLGTLLGGMLGVMIVLVRHAIGRTPCH</sequence>
<feature type="transmembrane region" description="Helical" evidence="6">
    <location>
        <begin position="292"/>
        <end position="316"/>
    </location>
</feature>
<feature type="transmembrane region" description="Helical" evidence="6">
    <location>
        <begin position="36"/>
        <end position="56"/>
    </location>
</feature>
<evidence type="ECO:0000256" key="5">
    <source>
        <dbReference type="ARBA" id="ARBA00023136"/>
    </source>
</evidence>
<dbReference type="RefSeq" id="WP_064338389.1">
    <property type="nucleotide sequence ID" value="NZ_CP014774.1"/>
</dbReference>
<name>A0AAC9FKY9_AERVE</name>
<feature type="domain" description="Tyrosine-protein kinase G-rich" evidence="8">
    <location>
        <begin position="268"/>
        <end position="315"/>
    </location>
</feature>